<dbReference type="SMR" id="A0A0P0V6H7"/>
<reference evidence="2" key="1">
    <citation type="journal article" date="2005" name="Nature">
        <title>The map-based sequence of the rice genome.</title>
        <authorList>
            <consortium name="International rice genome sequencing project (IRGSP)"/>
            <person name="Matsumoto T."/>
            <person name="Wu J."/>
            <person name="Kanamori H."/>
            <person name="Katayose Y."/>
            <person name="Fujisawa M."/>
            <person name="Namiki N."/>
            <person name="Mizuno H."/>
            <person name="Yamamoto K."/>
            <person name="Antonio B.A."/>
            <person name="Baba T."/>
            <person name="Sakata K."/>
            <person name="Nagamura Y."/>
            <person name="Aoki H."/>
            <person name="Arikawa K."/>
            <person name="Arita K."/>
            <person name="Bito T."/>
            <person name="Chiden Y."/>
            <person name="Fujitsuka N."/>
            <person name="Fukunaka R."/>
            <person name="Hamada M."/>
            <person name="Harada C."/>
            <person name="Hayashi A."/>
            <person name="Hijishita S."/>
            <person name="Honda M."/>
            <person name="Hosokawa S."/>
            <person name="Ichikawa Y."/>
            <person name="Idonuma A."/>
            <person name="Iijima M."/>
            <person name="Ikeda M."/>
            <person name="Ikeno M."/>
            <person name="Ito K."/>
            <person name="Ito S."/>
            <person name="Ito T."/>
            <person name="Ito Y."/>
            <person name="Ito Y."/>
            <person name="Iwabuchi A."/>
            <person name="Kamiya K."/>
            <person name="Karasawa W."/>
            <person name="Kurita K."/>
            <person name="Katagiri S."/>
            <person name="Kikuta A."/>
            <person name="Kobayashi H."/>
            <person name="Kobayashi N."/>
            <person name="Machita K."/>
            <person name="Maehara T."/>
            <person name="Masukawa M."/>
            <person name="Mizubayashi T."/>
            <person name="Mukai Y."/>
            <person name="Nagasaki H."/>
            <person name="Nagata Y."/>
            <person name="Naito S."/>
            <person name="Nakashima M."/>
            <person name="Nakama Y."/>
            <person name="Nakamichi Y."/>
            <person name="Nakamura M."/>
            <person name="Meguro A."/>
            <person name="Negishi M."/>
            <person name="Ohta I."/>
            <person name="Ohta T."/>
            <person name="Okamoto M."/>
            <person name="Ono N."/>
            <person name="Saji S."/>
            <person name="Sakaguchi M."/>
            <person name="Sakai K."/>
            <person name="Shibata M."/>
            <person name="Shimokawa T."/>
            <person name="Song J."/>
            <person name="Takazaki Y."/>
            <person name="Terasawa K."/>
            <person name="Tsugane M."/>
            <person name="Tsuji K."/>
            <person name="Ueda S."/>
            <person name="Waki K."/>
            <person name="Yamagata H."/>
            <person name="Yamamoto M."/>
            <person name="Yamamoto S."/>
            <person name="Yamane H."/>
            <person name="Yoshiki S."/>
            <person name="Yoshihara R."/>
            <person name="Yukawa K."/>
            <person name="Zhong H."/>
            <person name="Yano M."/>
            <person name="Yuan Q."/>
            <person name="Ouyang S."/>
            <person name="Liu J."/>
            <person name="Jones K.M."/>
            <person name="Gansberger K."/>
            <person name="Moffat K."/>
            <person name="Hill J."/>
            <person name="Bera J."/>
            <person name="Fadrosh D."/>
            <person name="Jin S."/>
            <person name="Johri S."/>
            <person name="Kim M."/>
            <person name="Overton L."/>
            <person name="Reardon M."/>
            <person name="Tsitrin T."/>
            <person name="Vuong H."/>
            <person name="Weaver B."/>
            <person name="Ciecko A."/>
            <person name="Tallon L."/>
            <person name="Jackson J."/>
            <person name="Pai G."/>
            <person name="Aken S.V."/>
            <person name="Utterback T."/>
            <person name="Reidmuller S."/>
            <person name="Feldblyum T."/>
            <person name="Hsiao J."/>
            <person name="Zismann V."/>
            <person name="Iobst S."/>
            <person name="de Vazeille A.R."/>
            <person name="Buell C.R."/>
            <person name="Ying K."/>
            <person name="Li Y."/>
            <person name="Lu T."/>
            <person name="Huang Y."/>
            <person name="Zhao Q."/>
            <person name="Feng Q."/>
            <person name="Zhang L."/>
            <person name="Zhu J."/>
            <person name="Weng Q."/>
            <person name="Mu J."/>
            <person name="Lu Y."/>
            <person name="Fan D."/>
            <person name="Liu Y."/>
            <person name="Guan J."/>
            <person name="Zhang Y."/>
            <person name="Yu S."/>
            <person name="Liu X."/>
            <person name="Zhang Y."/>
            <person name="Hong G."/>
            <person name="Han B."/>
            <person name="Choisne N."/>
            <person name="Demange N."/>
            <person name="Orjeda G."/>
            <person name="Samain S."/>
            <person name="Cattolico L."/>
            <person name="Pelletier E."/>
            <person name="Couloux A."/>
            <person name="Segurens B."/>
            <person name="Wincker P."/>
            <person name="D'Hont A."/>
            <person name="Scarpelli C."/>
            <person name="Weissenbach J."/>
            <person name="Salanoubat M."/>
            <person name="Quetier F."/>
            <person name="Yu Y."/>
            <person name="Kim H.R."/>
            <person name="Rambo T."/>
            <person name="Currie J."/>
            <person name="Collura K."/>
            <person name="Luo M."/>
            <person name="Yang T."/>
            <person name="Ammiraju J.S.S."/>
            <person name="Engler F."/>
            <person name="Soderlund C."/>
            <person name="Wing R.A."/>
            <person name="Palmer L.E."/>
            <person name="de la Bastide M."/>
            <person name="Spiegel L."/>
            <person name="Nascimento L."/>
            <person name="Zutavern T."/>
            <person name="O'Shaughnessy A."/>
            <person name="Dike S."/>
            <person name="Dedhia N."/>
            <person name="Preston R."/>
            <person name="Balija V."/>
            <person name="McCombie W.R."/>
            <person name="Chow T."/>
            <person name="Chen H."/>
            <person name="Chung M."/>
            <person name="Chen C."/>
            <person name="Shaw J."/>
            <person name="Wu H."/>
            <person name="Hsiao K."/>
            <person name="Chao Y."/>
            <person name="Chu M."/>
            <person name="Cheng C."/>
            <person name="Hour A."/>
            <person name="Lee P."/>
            <person name="Lin S."/>
            <person name="Lin Y."/>
            <person name="Liou J."/>
            <person name="Liu S."/>
            <person name="Hsing Y."/>
            <person name="Raghuvanshi S."/>
            <person name="Mohanty A."/>
            <person name="Bharti A.K."/>
            <person name="Gaur A."/>
            <person name="Gupta V."/>
            <person name="Kumar D."/>
            <person name="Ravi V."/>
            <person name="Vij S."/>
            <person name="Kapur A."/>
            <person name="Khurana P."/>
            <person name="Khurana P."/>
            <person name="Khurana J.P."/>
            <person name="Tyagi A.K."/>
            <person name="Gaikwad K."/>
            <person name="Singh A."/>
            <person name="Dalal V."/>
            <person name="Srivastava S."/>
            <person name="Dixit A."/>
            <person name="Pal A.K."/>
            <person name="Ghazi I.A."/>
            <person name="Yadav M."/>
            <person name="Pandit A."/>
            <person name="Bhargava A."/>
            <person name="Sureshbabu K."/>
            <person name="Batra K."/>
            <person name="Sharma T.R."/>
            <person name="Mohapatra T."/>
            <person name="Singh N.K."/>
            <person name="Messing J."/>
            <person name="Nelson A.B."/>
            <person name="Fuks G."/>
            <person name="Kavchok S."/>
            <person name="Keizer G."/>
            <person name="Linton E."/>
            <person name="Llaca V."/>
            <person name="Song R."/>
            <person name="Tanyolac B."/>
            <person name="Young S."/>
            <person name="Ho-Il K."/>
            <person name="Hahn J.H."/>
            <person name="Sangsakoo G."/>
            <person name="Vanavichit A."/>
            <person name="de Mattos Luiz.A.T."/>
            <person name="Zimmer P.D."/>
            <person name="Malone G."/>
            <person name="Dellagostin O."/>
            <person name="de Oliveira A.C."/>
            <person name="Bevan M."/>
            <person name="Bancroft I."/>
            <person name="Minx P."/>
            <person name="Cordum H."/>
            <person name="Wilson R."/>
            <person name="Cheng Z."/>
            <person name="Jin W."/>
            <person name="Jiang J."/>
            <person name="Leong S.A."/>
            <person name="Iwama H."/>
            <person name="Gojobori T."/>
            <person name="Itoh T."/>
            <person name="Niimura Y."/>
            <person name="Fujii Y."/>
            <person name="Habara T."/>
            <person name="Sakai H."/>
            <person name="Sato Y."/>
            <person name="Wilson G."/>
            <person name="Kumar K."/>
            <person name="McCouch S."/>
            <person name="Juretic N."/>
            <person name="Hoen D."/>
            <person name="Wright S."/>
            <person name="Bruskiewich R."/>
            <person name="Bureau T."/>
            <person name="Miyao A."/>
            <person name="Hirochika H."/>
            <person name="Nishikawa T."/>
            <person name="Kadowaki K."/>
            <person name="Sugiura M."/>
            <person name="Burr B."/>
            <person name="Sasaki T."/>
        </authorList>
    </citation>
    <scope>NUCLEOTIDE SEQUENCE [LARGE SCALE GENOMIC DNA]</scope>
    <source>
        <strain evidence="2">cv. Nipponbare</strain>
    </source>
</reference>
<sequence length="112" mass="12868">QEAVYDLRSLLFSPSEWFICNEADSHTHCFVIQCSDSLVSWQANLVFEPTIFEDTRVLVRRDIYEAAKGINEKLMPGIVVYLAVHDECVRLRLTGVDVKHEAWEICLTPVQV</sequence>
<dbReference type="Gramene" id="Os01t0675933-00">
    <property type="protein sequence ID" value="Os01t0675933-00"/>
    <property type="gene ID" value="Os01g0675933"/>
</dbReference>
<dbReference type="AlphaFoldDB" id="A0A0P0V6H7"/>
<dbReference type="InterPro" id="IPR043367">
    <property type="entry name" value="PLIP1/2/3"/>
</dbReference>
<feature type="non-terminal residue" evidence="1">
    <location>
        <position position="1"/>
    </location>
</feature>
<dbReference type="eggNOG" id="ENOG502QSG6">
    <property type="taxonomic scope" value="Eukaryota"/>
</dbReference>
<accession>A0A0P0V6H7</accession>
<name>A0A0P0V6H7_ORYSJ</name>
<dbReference type="GO" id="GO:0008970">
    <property type="term" value="F:phospholipase A1 activity"/>
    <property type="evidence" value="ECO:0007669"/>
    <property type="project" value="InterPro"/>
</dbReference>
<evidence type="ECO:0000313" key="1">
    <source>
        <dbReference type="EMBL" id="BAS73658.1"/>
    </source>
</evidence>
<proteinExistence type="predicted"/>
<reference evidence="1 2" key="3">
    <citation type="journal article" date="2013" name="Rice">
        <title>Improvement of the Oryza sativa Nipponbare reference genome using next generation sequence and optical map data.</title>
        <authorList>
            <person name="Kawahara Y."/>
            <person name="de la Bastide M."/>
            <person name="Hamilton J.P."/>
            <person name="Kanamori H."/>
            <person name="McCombie W.R."/>
            <person name="Ouyang S."/>
            <person name="Schwartz D.C."/>
            <person name="Tanaka T."/>
            <person name="Wu J."/>
            <person name="Zhou S."/>
            <person name="Childs K.L."/>
            <person name="Davidson R.M."/>
            <person name="Lin H."/>
            <person name="Quesada-Ocampo L."/>
            <person name="Vaillancourt B."/>
            <person name="Sakai H."/>
            <person name="Lee S.S."/>
            <person name="Kim J."/>
            <person name="Numa H."/>
            <person name="Itoh T."/>
            <person name="Buell C.R."/>
            <person name="Matsumoto T."/>
        </authorList>
    </citation>
    <scope>NUCLEOTIDE SEQUENCE [LARGE SCALE GENOMIC DNA]</scope>
    <source>
        <strain evidence="2">cv. Nipponbare</strain>
    </source>
</reference>
<dbReference type="PaxDb" id="39947-A0A0P0V6H7"/>
<evidence type="ECO:0000313" key="2">
    <source>
        <dbReference type="Proteomes" id="UP000059680"/>
    </source>
</evidence>
<gene>
    <name evidence="1" type="ordered locus">Os01g0675933</name>
    <name evidence="1" type="ORF">OSNPB_010675933</name>
</gene>
<reference evidence="1 2" key="2">
    <citation type="journal article" date="2013" name="Plant Cell Physiol.">
        <title>Rice Annotation Project Database (RAP-DB): an integrative and interactive database for rice genomics.</title>
        <authorList>
            <person name="Sakai H."/>
            <person name="Lee S.S."/>
            <person name="Tanaka T."/>
            <person name="Numa H."/>
            <person name="Kim J."/>
            <person name="Kawahara Y."/>
            <person name="Wakimoto H."/>
            <person name="Yang C.C."/>
            <person name="Iwamoto M."/>
            <person name="Abe T."/>
            <person name="Yamada Y."/>
            <person name="Muto A."/>
            <person name="Inokuchi H."/>
            <person name="Ikemura T."/>
            <person name="Matsumoto T."/>
            <person name="Sasaki T."/>
            <person name="Itoh T."/>
        </authorList>
    </citation>
    <scope>NUCLEOTIDE SEQUENCE [LARGE SCALE GENOMIC DNA]</scope>
    <source>
        <strain evidence="2">cv. Nipponbare</strain>
    </source>
</reference>
<dbReference type="PANTHER" id="PTHR46483">
    <property type="entry name" value="PHOSPHOLIPASE A1 PLIP2, CHLOROPLASTIC"/>
    <property type="match status" value="1"/>
</dbReference>
<dbReference type="EMBL" id="AP014957">
    <property type="protein sequence ID" value="BAS73658.1"/>
    <property type="molecule type" value="Genomic_DNA"/>
</dbReference>
<dbReference type="PANTHER" id="PTHR46483:SF1">
    <property type="entry name" value="PHOSPHOLIPASE A1 PLIP1, CHLOROPLASTIC"/>
    <property type="match status" value="1"/>
</dbReference>
<organism evidence="1 2">
    <name type="scientific">Oryza sativa subsp. japonica</name>
    <name type="common">Rice</name>
    <dbReference type="NCBI Taxonomy" id="39947"/>
    <lineage>
        <taxon>Eukaryota</taxon>
        <taxon>Viridiplantae</taxon>
        <taxon>Streptophyta</taxon>
        <taxon>Embryophyta</taxon>
        <taxon>Tracheophyta</taxon>
        <taxon>Spermatophyta</taxon>
        <taxon>Magnoliopsida</taxon>
        <taxon>Liliopsida</taxon>
        <taxon>Poales</taxon>
        <taxon>Poaceae</taxon>
        <taxon>BOP clade</taxon>
        <taxon>Oryzoideae</taxon>
        <taxon>Oryzeae</taxon>
        <taxon>Oryzinae</taxon>
        <taxon>Oryza</taxon>
        <taxon>Oryza sativa</taxon>
    </lineage>
</organism>
<keyword evidence="2" id="KW-1185">Reference proteome</keyword>
<dbReference type="InParanoid" id="A0A0P0V6H7"/>
<dbReference type="Proteomes" id="UP000059680">
    <property type="component" value="Chromosome 1"/>
</dbReference>
<protein>
    <submittedName>
        <fullName evidence="1">Os01g0675933 protein</fullName>
    </submittedName>
</protein>